<keyword evidence="1" id="KW-0521">NADP</keyword>
<proteinExistence type="predicted"/>
<name>A0AAF0Y788_9TREE</name>
<keyword evidence="2" id="KW-0560">Oxidoreductase</keyword>
<dbReference type="SUPFAM" id="SSF51735">
    <property type="entry name" value="NAD(P)-binding Rossmann-fold domains"/>
    <property type="match status" value="1"/>
</dbReference>
<protein>
    <recommendedName>
        <fullName evidence="4">Probable quinone oxidoreductase</fullName>
    </recommendedName>
    <alternativeName>
        <fullName evidence="3">NADPH:quinone reductase</fullName>
    </alternativeName>
</protein>
<dbReference type="GO" id="GO:0070402">
    <property type="term" value="F:NADPH binding"/>
    <property type="evidence" value="ECO:0007669"/>
    <property type="project" value="TreeGrafter"/>
</dbReference>
<dbReference type="Pfam" id="PF00107">
    <property type="entry name" value="ADH_zinc_N"/>
    <property type="match status" value="1"/>
</dbReference>
<evidence type="ECO:0000313" key="6">
    <source>
        <dbReference type="EMBL" id="WOO81483.1"/>
    </source>
</evidence>
<dbReference type="InterPro" id="IPR036291">
    <property type="entry name" value="NAD(P)-bd_dom_sf"/>
</dbReference>
<evidence type="ECO:0000256" key="2">
    <source>
        <dbReference type="ARBA" id="ARBA00023002"/>
    </source>
</evidence>
<dbReference type="Pfam" id="PF08240">
    <property type="entry name" value="ADH_N"/>
    <property type="match status" value="1"/>
</dbReference>
<dbReference type="GO" id="GO:0035925">
    <property type="term" value="F:mRNA 3'-UTR AU-rich region binding"/>
    <property type="evidence" value="ECO:0007669"/>
    <property type="project" value="TreeGrafter"/>
</dbReference>
<gene>
    <name evidence="6" type="primary">ZTA1</name>
    <name evidence="6" type="ORF">LOC62_03G005005</name>
</gene>
<sequence>MLLASLRRIAVPLAVTRSIHRPLATAYVRNMSAPAIPKTHKVVQFEKTGGPEVNVLAEVPTPTPKPDEVLIKVEWTGANFIDNYRRSGLYTVPLPYVQGQDIVGKIVQLPTEKVDTPLGPLKIGQRVFSTAGHSFAEYAVAPAWQVAPVPDSVKAEDGVSLSTVTLTALTLLREAYPVQKGDYVLVRAAAGGVGLVLVQLAKAFGAHVVGTVSTAEKAQQAREAGADLVLLSTAPSEENVAKIVEWSEGKGVHGVYDGIGKDTWEEDFLVVRPKATIVTYGNASGPVPPFSPLKLTPKVLKVTRPSLFPFINTPEDFARYAREAVTLAEQGKVKFAVHKVYPFSAEGVKQSQIDISSRGTTGKLLIHVS</sequence>
<reference evidence="6" key="1">
    <citation type="submission" date="2023-10" db="EMBL/GenBank/DDBJ databases">
        <authorList>
            <person name="Noh H."/>
        </authorList>
    </citation>
    <scope>NUCLEOTIDE SEQUENCE</scope>
    <source>
        <strain evidence="6">DUCC4014</strain>
    </source>
</reference>
<dbReference type="RefSeq" id="XP_062627515.1">
    <property type="nucleotide sequence ID" value="XM_062771531.1"/>
</dbReference>
<dbReference type="Proteomes" id="UP000827549">
    <property type="component" value="Chromosome 3"/>
</dbReference>
<keyword evidence="7" id="KW-1185">Reference proteome</keyword>
<dbReference type="InterPro" id="IPR013154">
    <property type="entry name" value="ADH-like_N"/>
</dbReference>
<feature type="domain" description="Enoyl reductase (ER)" evidence="5">
    <location>
        <begin position="49"/>
        <end position="366"/>
    </location>
</feature>
<dbReference type="InterPro" id="IPR047618">
    <property type="entry name" value="QOR-like"/>
</dbReference>
<dbReference type="InterPro" id="IPR011032">
    <property type="entry name" value="GroES-like_sf"/>
</dbReference>
<dbReference type="EMBL" id="CP086716">
    <property type="protein sequence ID" value="WOO81483.1"/>
    <property type="molecule type" value="Genomic_DNA"/>
</dbReference>
<dbReference type="Gene3D" id="3.90.180.10">
    <property type="entry name" value="Medium-chain alcohol dehydrogenases, catalytic domain"/>
    <property type="match status" value="1"/>
</dbReference>
<accession>A0AAF0Y788</accession>
<evidence type="ECO:0000256" key="1">
    <source>
        <dbReference type="ARBA" id="ARBA00022857"/>
    </source>
</evidence>
<evidence type="ECO:0000256" key="3">
    <source>
        <dbReference type="ARBA" id="ARBA00043088"/>
    </source>
</evidence>
<evidence type="ECO:0000256" key="4">
    <source>
        <dbReference type="ARBA" id="ARBA00070796"/>
    </source>
</evidence>
<evidence type="ECO:0000259" key="5">
    <source>
        <dbReference type="SMART" id="SM00829"/>
    </source>
</evidence>
<dbReference type="PANTHER" id="PTHR48106:SF13">
    <property type="entry name" value="QUINONE OXIDOREDUCTASE-RELATED"/>
    <property type="match status" value="1"/>
</dbReference>
<dbReference type="GO" id="GO:0005829">
    <property type="term" value="C:cytosol"/>
    <property type="evidence" value="ECO:0007669"/>
    <property type="project" value="TreeGrafter"/>
</dbReference>
<dbReference type="GO" id="GO:0003960">
    <property type="term" value="F:quinone reductase (NADPH) activity"/>
    <property type="evidence" value="ECO:0007669"/>
    <property type="project" value="InterPro"/>
</dbReference>
<dbReference type="InterPro" id="IPR013149">
    <property type="entry name" value="ADH-like_C"/>
</dbReference>
<dbReference type="InterPro" id="IPR002364">
    <property type="entry name" value="Quin_OxRdtase/zeta-crystal_CS"/>
</dbReference>
<dbReference type="PROSITE" id="PS01162">
    <property type="entry name" value="QOR_ZETA_CRYSTAL"/>
    <property type="match status" value="1"/>
</dbReference>
<dbReference type="InterPro" id="IPR020843">
    <property type="entry name" value="ER"/>
</dbReference>
<dbReference type="FunFam" id="3.40.50.720:FF:000053">
    <property type="entry name" value="Quinone oxidoreductase 1"/>
    <property type="match status" value="1"/>
</dbReference>
<dbReference type="Gene3D" id="3.40.50.720">
    <property type="entry name" value="NAD(P)-binding Rossmann-like Domain"/>
    <property type="match status" value="1"/>
</dbReference>
<dbReference type="GO" id="GO:0008270">
    <property type="term" value="F:zinc ion binding"/>
    <property type="evidence" value="ECO:0007669"/>
    <property type="project" value="InterPro"/>
</dbReference>
<dbReference type="SUPFAM" id="SSF50129">
    <property type="entry name" value="GroES-like"/>
    <property type="match status" value="1"/>
</dbReference>
<dbReference type="GeneID" id="87808236"/>
<dbReference type="SMART" id="SM00829">
    <property type="entry name" value="PKS_ER"/>
    <property type="match status" value="1"/>
</dbReference>
<dbReference type="AlphaFoldDB" id="A0AAF0Y788"/>
<organism evidence="6 7">
    <name type="scientific">Vanrija pseudolonga</name>
    <dbReference type="NCBI Taxonomy" id="143232"/>
    <lineage>
        <taxon>Eukaryota</taxon>
        <taxon>Fungi</taxon>
        <taxon>Dikarya</taxon>
        <taxon>Basidiomycota</taxon>
        <taxon>Agaricomycotina</taxon>
        <taxon>Tremellomycetes</taxon>
        <taxon>Trichosporonales</taxon>
        <taxon>Trichosporonaceae</taxon>
        <taxon>Vanrija</taxon>
    </lineage>
</organism>
<dbReference type="CDD" id="cd05286">
    <property type="entry name" value="QOR2"/>
    <property type="match status" value="1"/>
</dbReference>
<evidence type="ECO:0000313" key="7">
    <source>
        <dbReference type="Proteomes" id="UP000827549"/>
    </source>
</evidence>
<dbReference type="PANTHER" id="PTHR48106">
    <property type="entry name" value="QUINONE OXIDOREDUCTASE PIG3-RELATED"/>
    <property type="match status" value="1"/>
</dbReference>